<evidence type="ECO:0000256" key="1">
    <source>
        <dbReference type="ARBA" id="ARBA00010928"/>
    </source>
</evidence>
<sequence>MSDIIRVGVIGYGYASKTFHAPLIAGTAGMALAAISSSDESKVKADWPNVDVVADPKRLFNDPNIDLIVIPTPNDTHFPLAKAALEAGKHVVVDKPFTVTLSQARELDALARSYGRLLSVFHNRRWDSDFLTLKALLADGALGEVAYFESHFDRFRPQVRDRWREQGGPGSGIWYDLAPHLLDQAVNLFGLPVSLTVDLAQLRPGAQSTDYFHAVLTYPQRRVVLHGTLLAAAESARYIVHGTRGSYVKYGLDPQEERLKSGARLPQEDWGYDMRDGVLTRIDGETRKEETWLTLPGNYPAYYAAIRDALMGGGENPVPASQAIRIMELIELGIESAKHRATLSLT</sequence>
<organism evidence="5 6">
    <name type="scientific">Kosakonia cowanii JCM 10956 = DSM 18146</name>
    <dbReference type="NCBI Taxonomy" id="1300165"/>
    <lineage>
        <taxon>Bacteria</taxon>
        <taxon>Pseudomonadati</taxon>
        <taxon>Pseudomonadota</taxon>
        <taxon>Gammaproteobacteria</taxon>
        <taxon>Enterobacterales</taxon>
        <taxon>Enterobacteriaceae</taxon>
        <taxon>Kosakonia</taxon>
    </lineage>
</organism>
<gene>
    <name evidence="5" type="ORF">BWI95_15565</name>
</gene>
<dbReference type="Pfam" id="PF01408">
    <property type="entry name" value="GFO_IDH_MocA"/>
    <property type="match status" value="1"/>
</dbReference>
<dbReference type="RefSeq" id="WP_076769775.1">
    <property type="nucleotide sequence ID" value="NZ_CP019445.1"/>
</dbReference>
<dbReference type="PANTHER" id="PTHR43708:SF5">
    <property type="entry name" value="CONSERVED EXPRESSED OXIDOREDUCTASE (EUROFUNG)-RELATED"/>
    <property type="match status" value="1"/>
</dbReference>
<evidence type="ECO:0000313" key="6">
    <source>
        <dbReference type="Proteomes" id="UP000187148"/>
    </source>
</evidence>
<dbReference type="InterPro" id="IPR004104">
    <property type="entry name" value="Gfo/Idh/MocA-like_OxRdtase_C"/>
</dbReference>
<dbReference type="Gene3D" id="3.40.50.720">
    <property type="entry name" value="NAD(P)-binding Rossmann-like Domain"/>
    <property type="match status" value="1"/>
</dbReference>
<keyword evidence="2" id="KW-0560">Oxidoreductase</keyword>
<name>A0A807LJH8_9ENTR</name>
<dbReference type="Proteomes" id="UP000187148">
    <property type="component" value="Chromosome"/>
</dbReference>
<accession>A0A807LJH8</accession>
<feature type="domain" description="Gfo/Idh/MocA-like oxidoreductase N-terminal" evidence="3">
    <location>
        <begin position="5"/>
        <end position="122"/>
    </location>
</feature>
<feature type="domain" description="Gfo/Idh/MocA-like oxidoreductase C-terminal" evidence="4">
    <location>
        <begin position="134"/>
        <end position="343"/>
    </location>
</feature>
<dbReference type="KEGG" id="kco:BWI95_15565"/>
<dbReference type="SUPFAM" id="SSF55347">
    <property type="entry name" value="Glyceraldehyde-3-phosphate dehydrogenase-like, C-terminal domain"/>
    <property type="match status" value="1"/>
</dbReference>
<reference evidence="5 6" key="1">
    <citation type="submission" date="2017-01" db="EMBL/GenBank/DDBJ databases">
        <authorList>
            <person name="Cao J.-M."/>
        </authorList>
    </citation>
    <scope>NUCLEOTIDE SEQUENCE [LARGE SCALE GENOMIC DNA]</scope>
    <source>
        <strain evidence="5 6">888-76</strain>
    </source>
</reference>
<dbReference type="SUPFAM" id="SSF51735">
    <property type="entry name" value="NAD(P)-binding Rossmann-fold domains"/>
    <property type="match status" value="1"/>
</dbReference>
<evidence type="ECO:0000259" key="3">
    <source>
        <dbReference type="Pfam" id="PF01408"/>
    </source>
</evidence>
<dbReference type="GO" id="GO:0000166">
    <property type="term" value="F:nucleotide binding"/>
    <property type="evidence" value="ECO:0007669"/>
    <property type="project" value="InterPro"/>
</dbReference>
<dbReference type="GO" id="GO:0016491">
    <property type="term" value="F:oxidoreductase activity"/>
    <property type="evidence" value="ECO:0007669"/>
    <property type="project" value="UniProtKB-KW"/>
</dbReference>
<dbReference type="InterPro" id="IPR000683">
    <property type="entry name" value="Gfo/Idh/MocA-like_OxRdtase_N"/>
</dbReference>
<keyword evidence="6" id="KW-1185">Reference proteome</keyword>
<dbReference type="Gene3D" id="3.30.360.10">
    <property type="entry name" value="Dihydrodipicolinate Reductase, domain 2"/>
    <property type="match status" value="1"/>
</dbReference>
<dbReference type="PANTHER" id="PTHR43708">
    <property type="entry name" value="CONSERVED EXPRESSED OXIDOREDUCTASE (EUROFUNG)"/>
    <property type="match status" value="1"/>
</dbReference>
<dbReference type="NCBIfam" id="NF008607">
    <property type="entry name" value="PRK11579.1"/>
    <property type="match status" value="1"/>
</dbReference>
<evidence type="ECO:0000256" key="2">
    <source>
        <dbReference type="ARBA" id="ARBA00023002"/>
    </source>
</evidence>
<protein>
    <submittedName>
        <fullName evidence="5">Oxidoreductase</fullName>
    </submittedName>
</protein>
<dbReference type="InterPro" id="IPR051317">
    <property type="entry name" value="Gfo/Idh/MocA_oxidoreduct"/>
</dbReference>
<dbReference type="InterPro" id="IPR036291">
    <property type="entry name" value="NAD(P)-bd_dom_sf"/>
</dbReference>
<dbReference type="EMBL" id="CP019445">
    <property type="protein sequence ID" value="APZ06363.1"/>
    <property type="molecule type" value="Genomic_DNA"/>
</dbReference>
<evidence type="ECO:0000313" key="5">
    <source>
        <dbReference type="EMBL" id="APZ06363.1"/>
    </source>
</evidence>
<evidence type="ECO:0000259" key="4">
    <source>
        <dbReference type="Pfam" id="PF02894"/>
    </source>
</evidence>
<dbReference type="AlphaFoldDB" id="A0A807LJH8"/>
<comment type="similarity">
    <text evidence="1">Belongs to the Gfo/Idh/MocA family.</text>
</comment>
<dbReference type="Pfam" id="PF02894">
    <property type="entry name" value="GFO_IDH_MocA_C"/>
    <property type="match status" value="1"/>
</dbReference>
<proteinExistence type="inferred from homology"/>